<organism evidence="1 2">
    <name type="scientific">Dibothriocephalus latus</name>
    <name type="common">Fish tapeworm</name>
    <name type="synonym">Diphyllobothrium latum</name>
    <dbReference type="NCBI Taxonomy" id="60516"/>
    <lineage>
        <taxon>Eukaryota</taxon>
        <taxon>Metazoa</taxon>
        <taxon>Spiralia</taxon>
        <taxon>Lophotrochozoa</taxon>
        <taxon>Platyhelminthes</taxon>
        <taxon>Cestoda</taxon>
        <taxon>Eucestoda</taxon>
        <taxon>Diphyllobothriidea</taxon>
        <taxon>Diphyllobothriidae</taxon>
        <taxon>Dibothriocephalus</taxon>
    </lineage>
</organism>
<protein>
    <submittedName>
        <fullName evidence="1">Uncharacterized protein</fullName>
    </submittedName>
</protein>
<keyword evidence="2" id="KW-1185">Reference proteome</keyword>
<reference evidence="1 2" key="1">
    <citation type="submission" date="2018-11" db="EMBL/GenBank/DDBJ databases">
        <authorList>
            <consortium name="Pathogen Informatics"/>
        </authorList>
    </citation>
    <scope>NUCLEOTIDE SEQUENCE [LARGE SCALE GENOMIC DNA]</scope>
</reference>
<proteinExistence type="predicted"/>
<evidence type="ECO:0000313" key="1">
    <source>
        <dbReference type="EMBL" id="VDN11872.1"/>
    </source>
</evidence>
<sequence length="274" mass="29684">MGPDQVARLLRQSILTSMVSSTAPDSSDVASSLEGSSHFTQDTHSISSGPHSISPTVASTITCAVFPLRLVVARAAVGHPADLAAILAQQEELIKNQRFIGPSCIIPSGALDESLDHLIRLMLPVSELEALCAFQSEELCDEQSAQNFSATGGLESTDATESLSTQPMADTMMNDLVETEPPTCTSPPLLDDQRRTSAATNLQVRFPFRLHIHLHFRNRFLFGKGSLMTGTESRLHNWFACSLETGTGEPFVLTMCSLSRIRCSVDSRHTKLAL</sequence>
<dbReference type="OrthoDB" id="6264001at2759"/>
<evidence type="ECO:0000313" key="2">
    <source>
        <dbReference type="Proteomes" id="UP000281553"/>
    </source>
</evidence>
<accession>A0A3P7NTV4</accession>
<dbReference type="EMBL" id="UYRU01052449">
    <property type="protein sequence ID" value="VDN11872.1"/>
    <property type="molecule type" value="Genomic_DNA"/>
</dbReference>
<gene>
    <name evidence="1" type="ORF">DILT_LOCUS7703</name>
</gene>
<dbReference type="AlphaFoldDB" id="A0A3P7NTV4"/>
<dbReference type="Proteomes" id="UP000281553">
    <property type="component" value="Unassembled WGS sequence"/>
</dbReference>
<name>A0A3P7NTV4_DIBLA</name>